<dbReference type="InterPro" id="IPR037923">
    <property type="entry name" value="HTH-like"/>
</dbReference>
<dbReference type="OrthoDB" id="9813413at2"/>
<dbReference type="PATRIC" id="fig|148604.4.peg.1526"/>
<dbReference type="InterPro" id="IPR018062">
    <property type="entry name" value="HTH_AraC-typ_CS"/>
</dbReference>
<dbReference type="EMBL" id="JQBA01000044">
    <property type="protein sequence ID" value="KRN43642.1"/>
    <property type="molecule type" value="Genomic_DNA"/>
</dbReference>
<evidence type="ECO:0000256" key="2">
    <source>
        <dbReference type="ARBA" id="ARBA00023125"/>
    </source>
</evidence>
<dbReference type="Pfam" id="PF02311">
    <property type="entry name" value="AraC_binding"/>
    <property type="match status" value="1"/>
</dbReference>
<dbReference type="Proteomes" id="UP000051639">
    <property type="component" value="Unassembled WGS sequence"/>
</dbReference>
<gene>
    <name evidence="5" type="ORF">IV41_GL001487</name>
</gene>
<keyword evidence="2" id="KW-0238">DNA-binding</keyword>
<proteinExistence type="predicted"/>
<dbReference type="CDD" id="cd06986">
    <property type="entry name" value="cupin_MmsR-like_N"/>
    <property type="match status" value="1"/>
</dbReference>
<organism evidence="5 6">
    <name type="scientific">Limosilactobacillus ingluviei</name>
    <dbReference type="NCBI Taxonomy" id="148604"/>
    <lineage>
        <taxon>Bacteria</taxon>
        <taxon>Bacillati</taxon>
        <taxon>Bacillota</taxon>
        <taxon>Bacilli</taxon>
        <taxon>Lactobacillales</taxon>
        <taxon>Lactobacillaceae</taxon>
        <taxon>Limosilactobacillus</taxon>
    </lineage>
</organism>
<keyword evidence="1" id="KW-0805">Transcription regulation</keyword>
<name>A0A0R2H1N4_9LACO</name>
<dbReference type="PANTHER" id="PTHR43280:SF30">
    <property type="entry name" value="MMSAB OPERON REGULATORY PROTEIN"/>
    <property type="match status" value="1"/>
</dbReference>
<dbReference type="Gene3D" id="1.10.10.60">
    <property type="entry name" value="Homeodomain-like"/>
    <property type="match status" value="2"/>
</dbReference>
<dbReference type="PANTHER" id="PTHR43280">
    <property type="entry name" value="ARAC-FAMILY TRANSCRIPTIONAL REGULATOR"/>
    <property type="match status" value="1"/>
</dbReference>
<dbReference type="PRINTS" id="PR00032">
    <property type="entry name" value="HTHARAC"/>
</dbReference>
<dbReference type="SUPFAM" id="SSF51215">
    <property type="entry name" value="Regulatory protein AraC"/>
    <property type="match status" value="1"/>
</dbReference>
<dbReference type="InterPro" id="IPR018060">
    <property type="entry name" value="HTH_AraC"/>
</dbReference>
<dbReference type="PROSITE" id="PS01124">
    <property type="entry name" value="HTH_ARAC_FAMILY_2"/>
    <property type="match status" value="1"/>
</dbReference>
<keyword evidence="3" id="KW-0804">Transcription</keyword>
<dbReference type="AlphaFoldDB" id="A0A0R2H1N4"/>
<evidence type="ECO:0000256" key="3">
    <source>
        <dbReference type="ARBA" id="ARBA00023163"/>
    </source>
</evidence>
<keyword evidence="6" id="KW-1185">Reference proteome</keyword>
<dbReference type="Gene3D" id="2.60.120.280">
    <property type="entry name" value="Regulatory protein AraC"/>
    <property type="match status" value="1"/>
</dbReference>
<dbReference type="InterPro" id="IPR009057">
    <property type="entry name" value="Homeodomain-like_sf"/>
</dbReference>
<dbReference type="InterPro" id="IPR020449">
    <property type="entry name" value="Tscrpt_reg_AraC-type_HTH"/>
</dbReference>
<dbReference type="InterPro" id="IPR003313">
    <property type="entry name" value="AraC-bd"/>
</dbReference>
<comment type="caution">
    <text evidence="5">The sequence shown here is derived from an EMBL/GenBank/DDBJ whole genome shotgun (WGS) entry which is preliminary data.</text>
</comment>
<accession>A0A0R2H1N4</accession>
<evidence type="ECO:0000313" key="5">
    <source>
        <dbReference type="EMBL" id="KRN43642.1"/>
    </source>
</evidence>
<protein>
    <submittedName>
        <fullName evidence="5">AraC family transcriptional regulator</fullName>
    </submittedName>
</protein>
<dbReference type="PROSITE" id="PS00041">
    <property type="entry name" value="HTH_ARAC_FAMILY_1"/>
    <property type="match status" value="1"/>
</dbReference>
<dbReference type="GO" id="GO:0043565">
    <property type="term" value="F:sequence-specific DNA binding"/>
    <property type="evidence" value="ECO:0007669"/>
    <property type="project" value="InterPro"/>
</dbReference>
<dbReference type="Pfam" id="PF12833">
    <property type="entry name" value="HTH_18"/>
    <property type="match status" value="1"/>
</dbReference>
<dbReference type="GO" id="GO:0003700">
    <property type="term" value="F:DNA-binding transcription factor activity"/>
    <property type="evidence" value="ECO:0007669"/>
    <property type="project" value="InterPro"/>
</dbReference>
<sequence>MNGEYRTLAIDSIEADILFYGLERCRPGHVFRGNNIRSNYVLHFILQGQGEFAVANQHLTTLHAGDIFLLPKGKPAFYQADQSEPWTYFWIGFNGLNIDTILEKTKLAQRYFLKDVQGSRFANTLTQLYQALHNEYGLANDLHIKALTFEMFFNLLNEFPGSKSPSHNQTELQFQAAVNYLKANYQAGCTVTDLAHHLALSRSYVYDLFKRYANSSPQQFLTRQRMEDAKQQLITTALPIKEIASGVGYSDTYTFSKAFKRYAGASPNAYRQQNRL</sequence>
<evidence type="ECO:0000256" key="1">
    <source>
        <dbReference type="ARBA" id="ARBA00023015"/>
    </source>
</evidence>
<feature type="domain" description="HTH araC/xylS-type" evidence="4">
    <location>
        <begin position="175"/>
        <end position="273"/>
    </location>
</feature>
<dbReference type="SMART" id="SM00342">
    <property type="entry name" value="HTH_ARAC"/>
    <property type="match status" value="1"/>
</dbReference>
<evidence type="ECO:0000259" key="4">
    <source>
        <dbReference type="PROSITE" id="PS01124"/>
    </source>
</evidence>
<evidence type="ECO:0000313" key="6">
    <source>
        <dbReference type="Proteomes" id="UP000051639"/>
    </source>
</evidence>
<dbReference type="SUPFAM" id="SSF46689">
    <property type="entry name" value="Homeodomain-like"/>
    <property type="match status" value="2"/>
</dbReference>
<reference evidence="5 6" key="1">
    <citation type="journal article" date="2015" name="Genome Announc.">
        <title>Expanding the biotechnology potential of lactobacilli through comparative genomics of 213 strains and associated genera.</title>
        <authorList>
            <person name="Sun Z."/>
            <person name="Harris H.M."/>
            <person name="McCann A."/>
            <person name="Guo C."/>
            <person name="Argimon S."/>
            <person name="Zhang W."/>
            <person name="Yang X."/>
            <person name="Jeffery I.B."/>
            <person name="Cooney J.C."/>
            <person name="Kagawa T.F."/>
            <person name="Liu W."/>
            <person name="Song Y."/>
            <person name="Salvetti E."/>
            <person name="Wrobel A."/>
            <person name="Rasinkangas P."/>
            <person name="Parkhill J."/>
            <person name="Rea M.C."/>
            <person name="O'Sullivan O."/>
            <person name="Ritari J."/>
            <person name="Douillard F.P."/>
            <person name="Paul Ross R."/>
            <person name="Yang R."/>
            <person name="Briner A.E."/>
            <person name="Felis G.E."/>
            <person name="de Vos W.M."/>
            <person name="Barrangou R."/>
            <person name="Klaenhammer T.R."/>
            <person name="Caufield P.W."/>
            <person name="Cui Y."/>
            <person name="Zhang H."/>
            <person name="O'Toole P.W."/>
        </authorList>
    </citation>
    <scope>NUCLEOTIDE SEQUENCE [LARGE SCALE GENOMIC DNA]</scope>
    <source>
        <strain evidence="5 6">DSM 14792</strain>
    </source>
</reference>